<dbReference type="InterPro" id="IPR036412">
    <property type="entry name" value="HAD-like_sf"/>
</dbReference>
<evidence type="ECO:0000313" key="1">
    <source>
        <dbReference type="EMBL" id="MDG0867086.1"/>
    </source>
</evidence>
<evidence type="ECO:0000313" key="4">
    <source>
        <dbReference type="Proteomes" id="UP001321249"/>
    </source>
</evidence>
<dbReference type="Proteomes" id="UP001219901">
    <property type="component" value="Chromosome"/>
</dbReference>
<keyword evidence="2" id="KW-0378">Hydrolase</keyword>
<dbReference type="NCBIfam" id="TIGR01484">
    <property type="entry name" value="HAD-SF-IIB"/>
    <property type="match status" value="1"/>
</dbReference>
<dbReference type="EMBL" id="CP046147">
    <property type="protein sequence ID" value="WFG38499.1"/>
    <property type="molecule type" value="Genomic_DNA"/>
</dbReference>
<accession>A0AAJ5ZC17</accession>
<dbReference type="EMBL" id="WMBE01000002">
    <property type="protein sequence ID" value="MDG0867086.1"/>
    <property type="molecule type" value="Genomic_DNA"/>
</dbReference>
<dbReference type="PANTHER" id="PTHR10000">
    <property type="entry name" value="PHOSPHOSERINE PHOSPHATASE"/>
    <property type="match status" value="1"/>
</dbReference>
<reference evidence="2" key="2">
    <citation type="journal article" date="2023" name="Nat. Commun.">
        <title>Cultivation of marine bacteria of the SAR202 clade.</title>
        <authorList>
            <person name="Lim Y."/>
            <person name="Seo J.H."/>
            <person name="Giovannoni S.J."/>
            <person name="Kang I."/>
            <person name="Cho J.C."/>
        </authorList>
    </citation>
    <scope>NUCLEOTIDE SEQUENCE</scope>
    <source>
        <strain evidence="2">JH1073</strain>
    </source>
</reference>
<protein>
    <submittedName>
        <fullName evidence="2">HAD-IIB family hydrolase</fullName>
    </submittedName>
</protein>
<gene>
    <name evidence="1" type="ORF">GKO46_08365</name>
    <name evidence="2" type="ORF">GKO48_02370</name>
</gene>
<dbReference type="SUPFAM" id="SSF56784">
    <property type="entry name" value="HAD-like"/>
    <property type="match status" value="1"/>
</dbReference>
<sequence length="258" mass="27574">MKCLTSSLNKIGNRAVKGLLLDLDGTVLPENNRPTDRVVRAIVEASKKIPVALASGRVQDDVCHFARLFGLTGPQISDNGATMMDPLTGRAINRHVLDSDVAKQVVSELRGSSSRVLVCDAGRFIDNPDDIKDWQITIVMAKFSNEAEARSWVDRFPAESVSTYATVDNLGEWYIDCTAAGIDKATGARDFAEAVGVDVSELMVVGDGWNDVPMFEVAGTGIAMEGAPVEVQNIATAMTAGIDDDGAGLAIEKYVLGR</sequence>
<dbReference type="Gene3D" id="3.40.50.1000">
    <property type="entry name" value="HAD superfamily/HAD-like"/>
    <property type="match status" value="2"/>
</dbReference>
<reference evidence="3 4" key="1">
    <citation type="submission" date="2019-11" db="EMBL/GenBank/DDBJ databases">
        <authorList>
            <person name="Cho J.-C."/>
        </authorList>
    </citation>
    <scope>NUCLEOTIDE SEQUENCE [LARGE SCALE GENOMIC DNA]</scope>
    <source>
        <strain evidence="2 3">JH1073</strain>
        <strain evidence="1 4">JH702</strain>
    </source>
</reference>
<dbReference type="PANTHER" id="PTHR10000:SF8">
    <property type="entry name" value="HAD SUPERFAMILY HYDROLASE-LIKE, TYPE 3"/>
    <property type="match status" value="1"/>
</dbReference>
<dbReference type="Pfam" id="PF08282">
    <property type="entry name" value="Hydrolase_3"/>
    <property type="match status" value="2"/>
</dbReference>
<dbReference type="Proteomes" id="UP001321249">
    <property type="component" value="Unassembled WGS sequence"/>
</dbReference>
<dbReference type="AlphaFoldDB" id="A0AAJ5ZC17"/>
<organism evidence="2 3">
    <name type="scientific">Candidatus Lucifugimonas marina</name>
    <dbReference type="NCBI Taxonomy" id="3038979"/>
    <lineage>
        <taxon>Bacteria</taxon>
        <taxon>Bacillati</taxon>
        <taxon>Chloroflexota</taxon>
        <taxon>Dehalococcoidia</taxon>
        <taxon>SAR202 cluster</taxon>
        <taxon>Candidatus Lucifugimonadales</taxon>
        <taxon>Candidatus Lucifugimonadaceae</taxon>
        <taxon>Candidatus Lucifugimonas</taxon>
    </lineage>
</organism>
<evidence type="ECO:0000313" key="3">
    <source>
        <dbReference type="Proteomes" id="UP001219901"/>
    </source>
</evidence>
<dbReference type="PROSITE" id="PS01229">
    <property type="entry name" value="COF_2"/>
    <property type="match status" value="1"/>
</dbReference>
<name>A0AAJ5ZC17_9CHLR</name>
<dbReference type="GO" id="GO:0005829">
    <property type="term" value="C:cytosol"/>
    <property type="evidence" value="ECO:0007669"/>
    <property type="project" value="TreeGrafter"/>
</dbReference>
<dbReference type="InterPro" id="IPR006379">
    <property type="entry name" value="HAD-SF_hydro_IIB"/>
</dbReference>
<keyword evidence="3" id="KW-1185">Reference proteome</keyword>
<evidence type="ECO:0000313" key="2">
    <source>
        <dbReference type="EMBL" id="WFG38499.1"/>
    </source>
</evidence>
<dbReference type="InterPro" id="IPR023214">
    <property type="entry name" value="HAD_sf"/>
</dbReference>
<dbReference type="GO" id="GO:0000287">
    <property type="term" value="F:magnesium ion binding"/>
    <property type="evidence" value="ECO:0007669"/>
    <property type="project" value="TreeGrafter"/>
</dbReference>
<proteinExistence type="predicted"/>
<reference evidence="3" key="3">
    <citation type="submission" date="2023-06" db="EMBL/GenBank/DDBJ databases">
        <title>Pangenomics reveal diversification of enzyme families and niche specialization in globally abundant SAR202 bacteria.</title>
        <authorList>
            <person name="Saw J.H.W."/>
        </authorList>
    </citation>
    <scope>NUCLEOTIDE SEQUENCE [LARGE SCALE GENOMIC DNA]</scope>
    <source>
        <strain evidence="3">JH1073</strain>
    </source>
</reference>
<dbReference type="GO" id="GO:0016791">
    <property type="term" value="F:phosphatase activity"/>
    <property type="evidence" value="ECO:0007669"/>
    <property type="project" value="TreeGrafter"/>
</dbReference>